<evidence type="ECO:0000313" key="2">
    <source>
        <dbReference type="Proteomes" id="UP000070657"/>
    </source>
</evidence>
<accession>A0A133UHQ7</accession>
<gene>
    <name evidence="1" type="ORF">AKJ66_01505</name>
</gene>
<evidence type="ECO:0008006" key="3">
    <source>
        <dbReference type="Google" id="ProtNLM"/>
    </source>
</evidence>
<evidence type="ECO:0000313" key="1">
    <source>
        <dbReference type="EMBL" id="KXA93660.1"/>
    </source>
</evidence>
<dbReference type="Proteomes" id="UP000070657">
    <property type="component" value="Unassembled WGS sequence"/>
</dbReference>
<comment type="caution">
    <text evidence="1">The sequence shown here is derived from an EMBL/GenBank/DDBJ whole genome shotgun (WGS) entry which is preliminary data.</text>
</comment>
<proteinExistence type="predicted"/>
<dbReference type="InterPro" id="IPR008173">
    <property type="entry name" value="Adenylyl_cyclase_CyaB"/>
</dbReference>
<dbReference type="AlphaFoldDB" id="A0A133UHQ7"/>
<name>A0A133UHQ7_9EURY</name>
<dbReference type="InterPro" id="IPR033469">
    <property type="entry name" value="CYTH-like_dom_sf"/>
</dbReference>
<reference evidence="1 2" key="1">
    <citation type="journal article" date="2016" name="Sci. Rep.">
        <title>Metabolic traits of an uncultured archaeal lineage -MSBL1- from brine pools of the Red Sea.</title>
        <authorList>
            <person name="Mwirichia R."/>
            <person name="Alam I."/>
            <person name="Rashid M."/>
            <person name="Vinu M."/>
            <person name="Ba-Alawi W."/>
            <person name="Anthony Kamau A."/>
            <person name="Kamanda Ngugi D."/>
            <person name="Goker M."/>
            <person name="Klenk H.P."/>
            <person name="Bajic V."/>
            <person name="Stingl U."/>
        </authorList>
    </citation>
    <scope>NUCLEOTIDE SEQUENCE [LARGE SCALE GENOMIC DNA]</scope>
    <source>
        <strain evidence="1">SCGC-AAA259E22</strain>
    </source>
</reference>
<protein>
    <recommendedName>
        <fullName evidence="3">CYTH domain-containing protein</fullName>
    </recommendedName>
</protein>
<dbReference type="PANTHER" id="PTHR21028">
    <property type="entry name" value="SI:CH211-156B7.4"/>
    <property type="match status" value="1"/>
</dbReference>
<dbReference type="EMBL" id="LHXP01000012">
    <property type="protein sequence ID" value="KXA93660.1"/>
    <property type="molecule type" value="Genomic_DNA"/>
</dbReference>
<sequence length="165" mass="19151">MNKDLSDSIPSEFSKTRVYEGRDYYFQLDPMIRLRDITIHHPQEEDVYYVSGKVRKENEVKEARVAVDNLGKWQDFFTAIFGNPKVVVSVPIRLEYKSENGEVTVNFDQVEKLGKWTEVEVCVANREDIAEALKTVRKIFKVLGYKGEVESKTYPELLEDQSYGT</sequence>
<keyword evidence="2" id="KW-1185">Reference proteome</keyword>
<organism evidence="1 2">
    <name type="scientific">candidate division MSBL1 archaeon SCGC-AAA259E22</name>
    <dbReference type="NCBI Taxonomy" id="1698265"/>
    <lineage>
        <taxon>Archaea</taxon>
        <taxon>Methanobacteriati</taxon>
        <taxon>Methanobacteriota</taxon>
        <taxon>candidate division MSBL1</taxon>
    </lineage>
</organism>
<dbReference type="PANTHER" id="PTHR21028:SF2">
    <property type="entry name" value="CYTH DOMAIN-CONTAINING PROTEIN"/>
    <property type="match status" value="1"/>
</dbReference>
<dbReference type="Gene3D" id="2.40.320.10">
    <property type="entry name" value="Hypothetical Protein Pfu-838710-001"/>
    <property type="match status" value="1"/>
</dbReference>
<dbReference type="SUPFAM" id="SSF55154">
    <property type="entry name" value="CYTH-like phosphatases"/>
    <property type="match status" value="1"/>
</dbReference>